<feature type="region of interest" description="Disordered" evidence="1">
    <location>
        <begin position="673"/>
        <end position="711"/>
    </location>
</feature>
<reference evidence="2" key="1">
    <citation type="submission" date="2023-08" db="EMBL/GenBank/DDBJ databases">
        <authorList>
            <person name="Alioto T."/>
            <person name="Alioto T."/>
            <person name="Gomez Garrido J."/>
        </authorList>
    </citation>
    <scope>NUCLEOTIDE SEQUENCE</scope>
</reference>
<evidence type="ECO:0000313" key="2">
    <source>
        <dbReference type="EMBL" id="CAJ1081693.1"/>
    </source>
</evidence>
<proteinExistence type="predicted"/>
<dbReference type="PANTHER" id="PTHR38654:SF1">
    <property type="entry name" value="BUCKY BALL"/>
    <property type="match status" value="1"/>
</dbReference>
<feature type="region of interest" description="Disordered" evidence="1">
    <location>
        <begin position="800"/>
        <end position="832"/>
    </location>
</feature>
<evidence type="ECO:0000313" key="3">
    <source>
        <dbReference type="Proteomes" id="UP001178508"/>
    </source>
</evidence>
<organism evidence="2 3">
    <name type="scientific">Xyrichtys novacula</name>
    <name type="common">Pearly razorfish</name>
    <name type="synonym">Hemipteronotus novacula</name>
    <dbReference type="NCBI Taxonomy" id="13765"/>
    <lineage>
        <taxon>Eukaryota</taxon>
        <taxon>Metazoa</taxon>
        <taxon>Chordata</taxon>
        <taxon>Craniata</taxon>
        <taxon>Vertebrata</taxon>
        <taxon>Euteleostomi</taxon>
        <taxon>Actinopterygii</taxon>
        <taxon>Neopterygii</taxon>
        <taxon>Teleostei</taxon>
        <taxon>Neoteleostei</taxon>
        <taxon>Acanthomorphata</taxon>
        <taxon>Eupercaria</taxon>
        <taxon>Labriformes</taxon>
        <taxon>Labridae</taxon>
        <taxon>Xyrichtys</taxon>
    </lineage>
</organism>
<evidence type="ECO:0000256" key="1">
    <source>
        <dbReference type="SAM" id="MobiDB-lite"/>
    </source>
</evidence>
<sequence length="832" mass="94522">MEAAASFLQQPFSFGPQGSNPPHGAQRTQGPQQSGPTAAPRPEEHQQPHHKPFFYVQPSQPFLPVQSLQWPLHMPMPVSYNPYYGYPGLGYGMPMMPHYQPNPYMEPPSFVVPHTNLHLVDYRRILNPQYYQTMAYHSRRFRYQHNSQTRETTSSEVQTEPLSTTQRTSTPGSSSTEASSSISIPRTHNRDPVRQQTSPSLAVQRVDPPPEQKDTMALSTTRTPPNGSFVIQTEEVRIECCTTPAGLQLLHSRETAEVSHSFSQDVVQRSSVVQNRVLQDKAPRHPADQLDQGLQACPDILLVGKSSSNEKIPTLEETSPAAVPEFGSPLEVRCKGEDHVTSKNFQFKVVHLPFDSKYLDELRKMESTVWSLEDTLIASPESVIQNSLKESRNESLIAEVPSADVLKFREEDAEEVVPMIEMRSLAHDDLEDMVLTVEGPGDVLVPDPDMYPRMEVPVAEEAPVMLKEEVAHVPYLLLLDKSSPQAERSQHRRETNIQDHQDTSFESLPAYLPSTSWLADFDSVYYCSKMPPTPKKQIKPLSNHSLDVPSRRRKLDLEYKEQPMTRKPKERYKPKGKVDRRSLSDHECCLSRNFNENAFTPYASKRERLCSRCLSKRQICMSVTSGLDGRTLKRKATPFQPWNNAPLPTCEACKAHSKNQLIRGGSNHKLCGPYGHDTEGDSSENSLSRAGSKWRPADDPGKLSDLKRPLTSKQNLEKYPAVMCPKPREKNCVCNEPQHQASSWEHLRHCPHGNTIREMDENCSAPFSPQHKWRSMNQTYLTHRWHTEKSWKGATPYADVNGSKNDVRSQHLNKHKKSQPRSQEIRRKDTRC</sequence>
<feature type="compositionally biased region" description="Basic and acidic residues" evidence="1">
    <location>
        <begin position="823"/>
        <end position="832"/>
    </location>
</feature>
<feature type="compositionally biased region" description="Polar residues" evidence="1">
    <location>
        <begin position="7"/>
        <end position="36"/>
    </location>
</feature>
<feature type="region of interest" description="Disordered" evidence="1">
    <location>
        <begin position="1"/>
        <end position="49"/>
    </location>
</feature>
<dbReference type="PANTHER" id="PTHR38654">
    <property type="entry name" value="BUCKY BALL-RELATED"/>
    <property type="match status" value="1"/>
</dbReference>
<accession>A0AAV1H798</accession>
<feature type="compositionally biased region" description="Basic and acidic residues" evidence="1">
    <location>
        <begin position="695"/>
        <end position="708"/>
    </location>
</feature>
<feature type="compositionally biased region" description="Polar residues" evidence="1">
    <location>
        <begin position="145"/>
        <end position="167"/>
    </location>
</feature>
<gene>
    <name evidence="2" type="ORF">XNOV1_A016569</name>
</gene>
<dbReference type="InterPro" id="IPR053309">
    <property type="entry name" value="Balbiani_Body_Formation"/>
</dbReference>
<dbReference type="Proteomes" id="UP001178508">
    <property type="component" value="Chromosome 20"/>
</dbReference>
<keyword evidence="3" id="KW-1185">Reference proteome</keyword>
<feature type="compositionally biased region" description="Low complexity" evidence="1">
    <location>
        <begin position="168"/>
        <end position="183"/>
    </location>
</feature>
<protein>
    <submittedName>
        <fullName evidence="2">Uncharacterized protein LOC117828805</fullName>
    </submittedName>
</protein>
<feature type="compositionally biased region" description="Polar residues" evidence="1">
    <location>
        <begin position="217"/>
        <end position="227"/>
    </location>
</feature>
<name>A0AAV1H798_XYRNO</name>
<dbReference type="AlphaFoldDB" id="A0AAV1H798"/>
<dbReference type="EMBL" id="OY660883">
    <property type="protein sequence ID" value="CAJ1081693.1"/>
    <property type="molecule type" value="Genomic_DNA"/>
</dbReference>
<feature type="region of interest" description="Disordered" evidence="1">
    <location>
        <begin position="145"/>
        <end position="227"/>
    </location>
</feature>